<proteinExistence type="predicted"/>
<name>A0A9W6KKY0_9ACTN</name>
<protein>
    <submittedName>
        <fullName evidence="1">Uncharacterized protein</fullName>
    </submittedName>
</protein>
<dbReference type="EMBL" id="BSFP01000039">
    <property type="protein sequence ID" value="GLL03992.1"/>
    <property type="molecule type" value="Genomic_DNA"/>
</dbReference>
<gene>
    <name evidence="1" type="ORF">GCM10017581_057380</name>
</gene>
<reference evidence="1" key="1">
    <citation type="journal article" date="2014" name="Int. J. Syst. Evol. Microbiol.">
        <title>Complete genome sequence of Corynebacterium casei LMG S-19264T (=DSM 44701T), isolated from a smear-ripened cheese.</title>
        <authorList>
            <consortium name="US DOE Joint Genome Institute (JGI-PGF)"/>
            <person name="Walter F."/>
            <person name="Albersmeier A."/>
            <person name="Kalinowski J."/>
            <person name="Ruckert C."/>
        </authorList>
    </citation>
    <scope>NUCLEOTIDE SEQUENCE</scope>
    <source>
        <strain evidence="1">VKM Ac-1321</strain>
    </source>
</reference>
<evidence type="ECO:0000313" key="1">
    <source>
        <dbReference type="EMBL" id="GLL03992.1"/>
    </source>
</evidence>
<keyword evidence="2" id="KW-1185">Reference proteome</keyword>
<dbReference type="AlphaFoldDB" id="A0A9W6KKY0"/>
<evidence type="ECO:0000313" key="2">
    <source>
        <dbReference type="Proteomes" id="UP001143480"/>
    </source>
</evidence>
<dbReference type="Proteomes" id="UP001143480">
    <property type="component" value="Unassembled WGS sequence"/>
</dbReference>
<dbReference type="RefSeq" id="WP_223095652.1">
    <property type="nucleotide sequence ID" value="NZ_BAAAXA010000001.1"/>
</dbReference>
<comment type="caution">
    <text evidence="1">The sequence shown here is derived from an EMBL/GenBank/DDBJ whole genome shotgun (WGS) entry which is preliminary data.</text>
</comment>
<sequence length="209" mass="21598">MSDVRGTARPDRHLDAVFVADPRGERGLEWVSGETVLLRRLLYPRSIGLGNAVEYVDGTGTADEVRAHLGASMLFLGCGVSPPAVLRLAGPTELDLTGVAGAACGGLAILPPLATGFPAVSDALLAAGFSGVVGWRRPVPAPVATAMLFLLHLRLVDGGLPPPVAVRAVRVHLRGADARPAPVLPEHHVATLAGGLAWGHADSLVYRGL</sequence>
<reference evidence="1" key="2">
    <citation type="submission" date="2023-01" db="EMBL/GenBank/DDBJ databases">
        <authorList>
            <person name="Sun Q."/>
            <person name="Evtushenko L."/>
        </authorList>
    </citation>
    <scope>NUCLEOTIDE SEQUENCE</scope>
    <source>
        <strain evidence="1">VKM Ac-1321</strain>
    </source>
</reference>
<organism evidence="1 2">
    <name type="scientific">Dactylosporangium matsuzakiense</name>
    <dbReference type="NCBI Taxonomy" id="53360"/>
    <lineage>
        <taxon>Bacteria</taxon>
        <taxon>Bacillati</taxon>
        <taxon>Actinomycetota</taxon>
        <taxon>Actinomycetes</taxon>
        <taxon>Micromonosporales</taxon>
        <taxon>Micromonosporaceae</taxon>
        <taxon>Dactylosporangium</taxon>
    </lineage>
</organism>
<accession>A0A9W6KKY0</accession>